<dbReference type="EC" id="3.1.26.3" evidence="2"/>
<feature type="compositionally biased region" description="Gly residues" evidence="1">
    <location>
        <begin position="194"/>
        <end position="203"/>
    </location>
</feature>
<feature type="compositionally biased region" description="Basic and acidic residues" evidence="1">
    <location>
        <begin position="40"/>
        <end position="49"/>
    </location>
</feature>
<evidence type="ECO:0000256" key="1">
    <source>
        <dbReference type="SAM" id="MobiDB-lite"/>
    </source>
</evidence>
<feature type="non-terminal residue" evidence="2">
    <location>
        <position position="203"/>
    </location>
</feature>
<feature type="compositionally biased region" description="Gly residues" evidence="1">
    <location>
        <begin position="117"/>
        <end position="128"/>
    </location>
</feature>
<feature type="region of interest" description="Disordered" evidence="1">
    <location>
        <begin position="1"/>
        <end position="203"/>
    </location>
</feature>
<feature type="non-terminal residue" evidence="2">
    <location>
        <position position="1"/>
    </location>
</feature>
<sequence>DARVVDGPALTLLRAPRLPRGLGPRAGGDHPPVPAPGGDVRARAADQDPRPGGLRALLPGGGRAARPARAAARAGAARPSRARDGAAAADRARAGVGGGGRDRRLLPPSRLRDDRGGSGGDLPAGDRGGALESRRLQVGVAGAARTPAGHGHLPGHRGGGPAARAHLPGGRRGRGQRGRPRHRTLEEGRRAGGRRGGAGGHAM</sequence>
<dbReference type="AlphaFoldDB" id="A0A6J4REB4"/>
<gene>
    <name evidence="2" type="ORF">AVDCRST_MAG38-841</name>
</gene>
<proteinExistence type="predicted"/>
<reference evidence="2" key="1">
    <citation type="submission" date="2020-02" db="EMBL/GenBank/DDBJ databases">
        <authorList>
            <person name="Meier V. D."/>
        </authorList>
    </citation>
    <scope>NUCLEOTIDE SEQUENCE</scope>
    <source>
        <strain evidence="2">AVDCRST_MAG38</strain>
    </source>
</reference>
<feature type="compositionally biased region" description="Basic residues" evidence="1">
    <location>
        <begin position="169"/>
        <end position="182"/>
    </location>
</feature>
<evidence type="ECO:0000313" key="2">
    <source>
        <dbReference type="EMBL" id="CAA9466652.1"/>
    </source>
</evidence>
<organism evidence="2">
    <name type="scientific">uncultured Solirubrobacteraceae bacterium</name>
    <dbReference type="NCBI Taxonomy" id="1162706"/>
    <lineage>
        <taxon>Bacteria</taxon>
        <taxon>Bacillati</taxon>
        <taxon>Actinomycetota</taxon>
        <taxon>Thermoleophilia</taxon>
        <taxon>Solirubrobacterales</taxon>
        <taxon>Solirubrobacteraceae</taxon>
        <taxon>environmental samples</taxon>
    </lineage>
</organism>
<protein>
    <submittedName>
        <fullName evidence="2">Ribonuclease III</fullName>
        <ecNumber evidence="2">3.1.26.3</ecNumber>
    </submittedName>
</protein>
<keyword evidence="2" id="KW-0378">Hydrolase</keyword>
<feature type="compositionally biased region" description="Low complexity" evidence="1">
    <location>
        <begin position="7"/>
        <end position="23"/>
    </location>
</feature>
<feature type="compositionally biased region" description="Basic and acidic residues" evidence="1">
    <location>
        <begin position="100"/>
        <end position="116"/>
    </location>
</feature>
<dbReference type="GO" id="GO:0004525">
    <property type="term" value="F:ribonuclease III activity"/>
    <property type="evidence" value="ECO:0007669"/>
    <property type="project" value="UniProtKB-EC"/>
</dbReference>
<name>A0A6J4REB4_9ACTN</name>
<feature type="compositionally biased region" description="Low complexity" evidence="1">
    <location>
        <begin position="50"/>
        <end position="89"/>
    </location>
</feature>
<dbReference type="EMBL" id="CADCVJ010000054">
    <property type="protein sequence ID" value="CAA9466652.1"/>
    <property type="molecule type" value="Genomic_DNA"/>
</dbReference>
<accession>A0A6J4REB4</accession>